<evidence type="ECO:0000256" key="5">
    <source>
        <dbReference type="SAM" id="MobiDB-lite"/>
    </source>
</evidence>
<comment type="subcellular location">
    <subcellularLocation>
        <location evidence="1">Membrane</location>
    </subcellularLocation>
</comment>
<dbReference type="GO" id="GO:0016020">
    <property type="term" value="C:membrane"/>
    <property type="evidence" value="ECO:0007669"/>
    <property type="project" value="UniProtKB-SubCell"/>
</dbReference>
<proteinExistence type="predicted"/>
<feature type="transmembrane region" description="Helical" evidence="6">
    <location>
        <begin position="171"/>
        <end position="189"/>
    </location>
</feature>
<reference evidence="8" key="2">
    <citation type="submission" date="2023-01" db="EMBL/GenBank/DDBJ databases">
        <authorList>
            <person name="Sun Q."/>
            <person name="Evtushenko L."/>
        </authorList>
    </citation>
    <scope>NUCLEOTIDE SEQUENCE</scope>
    <source>
        <strain evidence="8">VKM B-2748</strain>
    </source>
</reference>
<dbReference type="SUPFAM" id="SSF50182">
    <property type="entry name" value="Sm-like ribonucleoproteins"/>
    <property type="match status" value="1"/>
</dbReference>
<evidence type="ECO:0000313" key="8">
    <source>
        <dbReference type="EMBL" id="GLK80287.1"/>
    </source>
</evidence>
<feature type="transmembrane region" description="Helical" evidence="6">
    <location>
        <begin position="25"/>
        <end position="46"/>
    </location>
</feature>
<evidence type="ECO:0000256" key="1">
    <source>
        <dbReference type="ARBA" id="ARBA00004370"/>
    </source>
</evidence>
<dbReference type="AlphaFoldDB" id="A0A9W6JND8"/>
<feature type="domain" description="Mechanosensitive ion channel MscS" evidence="7">
    <location>
        <begin position="193"/>
        <end position="259"/>
    </location>
</feature>
<dbReference type="RefSeq" id="WP_271200753.1">
    <property type="nucleotide sequence ID" value="NZ_BSFL01000002.1"/>
</dbReference>
<dbReference type="PANTHER" id="PTHR30566">
    <property type="entry name" value="YNAI-RELATED MECHANOSENSITIVE ION CHANNEL"/>
    <property type="match status" value="1"/>
</dbReference>
<keyword evidence="2 6" id="KW-0812">Transmembrane</keyword>
<protein>
    <submittedName>
        <fullName evidence="8">Mechanosensitive ion channel protein MscS</fullName>
    </submittedName>
</protein>
<keyword evidence="3 6" id="KW-1133">Transmembrane helix</keyword>
<evidence type="ECO:0000256" key="2">
    <source>
        <dbReference type="ARBA" id="ARBA00022692"/>
    </source>
</evidence>
<feature type="region of interest" description="Disordered" evidence="5">
    <location>
        <begin position="354"/>
        <end position="394"/>
    </location>
</feature>
<dbReference type="InterPro" id="IPR010920">
    <property type="entry name" value="LSM_dom_sf"/>
</dbReference>
<evidence type="ECO:0000256" key="6">
    <source>
        <dbReference type="SAM" id="Phobius"/>
    </source>
</evidence>
<evidence type="ECO:0000313" key="9">
    <source>
        <dbReference type="Proteomes" id="UP001143309"/>
    </source>
</evidence>
<dbReference type="InterPro" id="IPR023408">
    <property type="entry name" value="MscS_beta-dom_sf"/>
</dbReference>
<dbReference type="EMBL" id="BSFL01000002">
    <property type="protein sequence ID" value="GLK80287.1"/>
    <property type="molecule type" value="Genomic_DNA"/>
</dbReference>
<dbReference type="PANTHER" id="PTHR30566:SF25">
    <property type="entry name" value="INNER MEMBRANE PROTEIN"/>
    <property type="match status" value="1"/>
</dbReference>
<gene>
    <name evidence="8" type="ORF">GCM10008174_20280</name>
</gene>
<dbReference type="InterPro" id="IPR006685">
    <property type="entry name" value="MscS_channel_2nd"/>
</dbReference>
<evidence type="ECO:0000256" key="3">
    <source>
        <dbReference type="ARBA" id="ARBA00022989"/>
    </source>
</evidence>
<dbReference type="GO" id="GO:0008381">
    <property type="term" value="F:mechanosensitive monoatomic ion channel activity"/>
    <property type="evidence" value="ECO:0007669"/>
    <property type="project" value="UniProtKB-ARBA"/>
</dbReference>
<dbReference type="Gene3D" id="1.10.287.1260">
    <property type="match status" value="1"/>
</dbReference>
<feature type="transmembrane region" description="Helical" evidence="6">
    <location>
        <begin position="144"/>
        <end position="165"/>
    </location>
</feature>
<reference evidence="8" key="1">
    <citation type="journal article" date="2014" name="Int. J. Syst. Evol. Microbiol.">
        <title>Complete genome sequence of Corynebacterium casei LMG S-19264T (=DSM 44701T), isolated from a smear-ripened cheese.</title>
        <authorList>
            <consortium name="US DOE Joint Genome Institute (JGI-PGF)"/>
            <person name="Walter F."/>
            <person name="Albersmeier A."/>
            <person name="Kalinowski J."/>
            <person name="Ruckert C."/>
        </authorList>
    </citation>
    <scope>NUCLEOTIDE SEQUENCE</scope>
    <source>
        <strain evidence="8">VKM B-2748</strain>
    </source>
</reference>
<organism evidence="8 9">
    <name type="scientific">Methylopila turkensis</name>
    <dbReference type="NCBI Taxonomy" id="1437816"/>
    <lineage>
        <taxon>Bacteria</taxon>
        <taxon>Pseudomonadati</taxon>
        <taxon>Pseudomonadota</taxon>
        <taxon>Alphaproteobacteria</taxon>
        <taxon>Hyphomicrobiales</taxon>
        <taxon>Methylopilaceae</taxon>
        <taxon>Methylopila</taxon>
    </lineage>
</organism>
<keyword evidence="9" id="KW-1185">Reference proteome</keyword>
<sequence length="394" mass="43589">MNEAVTLVESAADRLSWLPDWGASLILFVIGAAVAVGAHRLAFRMLTTFVADRSLFWRSLVSRTRGPTRLAALILSLSIVSSAAPLSDGQSDAIRHGLLVAFMILVGWTATTALHIWTVIYLRKFKLDSEDNLLARKHLTQMKIFERAGVTLLVVVTIGAALMTFDGVRQYGVSLLASAGAAGLILGLAMQPVLANLVAGIQLAITQPIRLDDAIVVENEWGWVEEITATYVVVRLWDWRRLVLPLKYFIEKPFQNWTREGASIIGTVMLYVDHAAPIALMREKLEELARASALWDGRVVNLQVSDAMEHVIQVRLLVSAGSSPRAWDLRCEMREKMIGWLAEEHPHALPRLRADMGRQPTSDPHQRPARESARESLAPATPAAPRRARQPARA</sequence>
<evidence type="ECO:0000259" key="7">
    <source>
        <dbReference type="Pfam" id="PF00924"/>
    </source>
</evidence>
<dbReference type="Proteomes" id="UP001143309">
    <property type="component" value="Unassembled WGS sequence"/>
</dbReference>
<comment type="caution">
    <text evidence="8">The sequence shown here is derived from an EMBL/GenBank/DDBJ whole genome shotgun (WGS) entry which is preliminary data.</text>
</comment>
<dbReference type="Pfam" id="PF00924">
    <property type="entry name" value="MS_channel_2nd"/>
    <property type="match status" value="1"/>
</dbReference>
<keyword evidence="4 6" id="KW-0472">Membrane</keyword>
<evidence type="ECO:0000256" key="4">
    <source>
        <dbReference type="ARBA" id="ARBA00023136"/>
    </source>
</evidence>
<feature type="compositionally biased region" description="Basic and acidic residues" evidence="5">
    <location>
        <begin position="364"/>
        <end position="374"/>
    </location>
</feature>
<feature type="transmembrane region" description="Helical" evidence="6">
    <location>
        <begin position="98"/>
        <end position="123"/>
    </location>
</feature>
<dbReference type="Gene3D" id="2.30.30.60">
    <property type="match status" value="1"/>
</dbReference>
<name>A0A9W6JND8_9HYPH</name>
<accession>A0A9W6JND8</accession>